<dbReference type="AlphaFoldDB" id="A0A0E9XZ64"/>
<dbReference type="EMBL" id="GBXM01001604">
    <property type="protein sequence ID" value="JAI06974.1"/>
    <property type="molecule type" value="Transcribed_RNA"/>
</dbReference>
<protein>
    <submittedName>
        <fullName evidence="1">Uncharacterized protein</fullName>
    </submittedName>
</protein>
<name>A0A0E9XZ64_ANGAN</name>
<sequence>MYRWSPYQHCLNCTIHHLTWFDLFVETSIYCLEIIFFLKTCTVVHKLFLDMNK</sequence>
<organism evidence="1">
    <name type="scientific">Anguilla anguilla</name>
    <name type="common">European freshwater eel</name>
    <name type="synonym">Muraena anguilla</name>
    <dbReference type="NCBI Taxonomy" id="7936"/>
    <lineage>
        <taxon>Eukaryota</taxon>
        <taxon>Metazoa</taxon>
        <taxon>Chordata</taxon>
        <taxon>Craniata</taxon>
        <taxon>Vertebrata</taxon>
        <taxon>Euteleostomi</taxon>
        <taxon>Actinopterygii</taxon>
        <taxon>Neopterygii</taxon>
        <taxon>Teleostei</taxon>
        <taxon>Anguilliformes</taxon>
        <taxon>Anguillidae</taxon>
        <taxon>Anguilla</taxon>
    </lineage>
</organism>
<reference evidence="1" key="1">
    <citation type="submission" date="2014-11" db="EMBL/GenBank/DDBJ databases">
        <authorList>
            <person name="Amaro Gonzalez C."/>
        </authorList>
    </citation>
    <scope>NUCLEOTIDE SEQUENCE</scope>
</reference>
<reference evidence="1" key="2">
    <citation type="journal article" date="2015" name="Fish Shellfish Immunol.">
        <title>Early steps in the European eel (Anguilla anguilla)-Vibrio vulnificus interaction in the gills: Role of the RtxA13 toxin.</title>
        <authorList>
            <person name="Callol A."/>
            <person name="Pajuelo D."/>
            <person name="Ebbesson L."/>
            <person name="Teles M."/>
            <person name="MacKenzie S."/>
            <person name="Amaro C."/>
        </authorList>
    </citation>
    <scope>NUCLEOTIDE SEQUENCE</scope>
</reference>
<accession>A0A0E9XZ64</accession>
<proteinExistence type="predicted"/>
<evidence type="ECO:0000313" key="1">
    <source>
        <dbReference type="EMBL" id="JAI06974.1"/>
    </source>
</evidence>